<evidence type="ECO:0000256" key="1">
    <source>
        <dbReference type="SAM" id="Phobius"/>
    </source>
</evidence>
<dbReference type="EMBL" id="FQVT01000001">
    <property type="protein sequence ID" value="SHF57917.1"/>
    <property type="molecule type" value="Genomic_DNA"/>
</dbReference>
<protein>
    <submittedName>
        <fullName evidence="2">Uncharacterized protein</fullName>
    </submittedName>
</protein>
<keyword evidence="1" id="KW-1133">Transmembrane helix</keyword>
<dbReference type="STRING" id="1073325.SAMN05444483_101658"/>
<feature type="transmembrane region" description="Helical" evidence="1">
    <location>
        <begin position="12"/>
        <end position="40"/>
    </location>
</feature>
<keyword evidence="3" id="KW-1185">Reference proteome</keyword>
<gene>
    <name evidence="2" type="ORF">SAMN05444483_101658</name>
</gene>
<evidence type="ECO:0000313" key="2">
    <source>
        <dbReference type="EMBL" id="SHF57917.1"/>
    </source>
</evidence>
<name>A0A1M5CTE2_SALEC</name>
<dbReference type="AlphaFoldDB" id="A0A1M5CTE2"/>
<feature type="transmembrane region" description="Helical" evidence="1">
    <location>
        <begin position="117"/>
        <end position="135"/>
    </location>
</feature>
<keyword evidence="1" id="KW-0472">Membrane</keyword>
<proteinExistence type="predicted"/>
<feature type="transmembrane region" description="Helical" evidence="1">
    <location>
        <begin position="52"/>
        <end position="75"/>
    </location>
</feature>
<sequence>MKDFLKLTGIGLFAGTILIIILKIVRVLTGNTAYILLFNFEYIPLIKDLKPIWLFGYIFHFVTCIISVIALFYILKAKSLQSKILPYILVYTIGGGALFFLTALSNKPPEANDFMAWIYWTLGHSIFGYAVGASIRKWI</sequence>
<accession>A0A1M5CTE2</accession>
<evidence type="ECO:0000313" key="3">
    <source>
        <dbReference type="Proteomes" id="UP000183945"/>
    </source>
</evidence>
<dbReference type="OrthoDB" id="1443299at2"/>
<keyword evidence="1" id="KW-0812">Transmembrane</keyword>
<reference evidence="3" key="1">
    <citation type="submission" date="2016-11" db="EMBL/GenBank/DDBJ databases">
        <authorList>
            <person name="Varghese N."/>
            <person name="Submissions S."/>
        </authorList>
    </citation>
    <scope>NUCLEOTIDE SEQUENCE [LARGE SCALE GENOMIC DNA]</scope>
    <source>
        <strain evidence="3">DSM 24579</strain>
    </source>
</reference>
<organism evidence="2 3">
    <name type="scientific">Salegentibacter echinorum</name>
    <dbReference type="NCBI Taxonomy" id="1073325"/>
    <lineage>
        <taxon>Bacteria</taxon>
        <taxon>Pseudomonadati</taxon>
        <taxon>Bacteroidota</taxon>
        <taxon>Flavobacteriia</taxon>
        <taxon>Flavobacteriales</taxon>
        <taxon>Flavobacteriaceae</taxon>
        <taxon>Salegentibacter</taxon>
    </lineage>
</organism>
<dbReference type="Proteomes" id="UP000183945">
    <property type="component" value="Unassembled WGS sequence"/>
</dbReference>
<feature type="transmembrane region" description="Helical" evidence="1">
    <location>
        <begin position="87"/>
        <end position="105"/>
    </location>
</feature>
<dbReference type="RefSeq" id="WP_072876606.1">
    <property type="nucleotide sequence ID" value="NZ_FQVT01000001.1"/>
</dbReference>